<dbReference type="AlphaFoldDB" id="A0A1K1SG96"/>
<reference evidence="3" key="1">
    <citation type="submission" date="2016-11" db="EMBL/GenBank/DDBJ databases">
        <authorList>
            <person name="Varghese N."/>
            <person name="Submissions S."/>
        </authorList>
    </citation>
    <scope>NUCLEOTIDE SEQUENCE [LARGE SCALE GENOMIC DNA]</scope>
    <source>
        <strain evidence="3">DSM 44671</strain>
    </source>
</reference>
<feature type="domain" description="DUF6292" evidence="1">
    <location>
        <begin position="22"/>
        <end position="108"/>
    </location>
</feature>
<evidence type="ECO:0000313" key="3">
    <source>
        <dbReference type="Proteomes" id="UP000182740"/>
    </source>
</evidence>
<gene>
    <name evidence="2" type="ORF">SAMN04489730_5636</name>
</gene>
<dbReference type="OrthoDB" id="4190452at2"/>
<evidence type="ECO:0000259" key="1">
    <source>
        <dbReference type="Pfam" id="PF19809"/>
    </source>
</evidence>
<dbReference type="InterPro" id="IPR046259">
    <property type="entry name" value="DUF6292"/>
</dbReference>
<dbReference type="EMBL" id="FPJG01000006">
    <property type="protein sequence ID" value="SFW83393.1"/>
    <property type="molecule type" value="Genomic_DNA"/>
</dbReference>
<name>A0A1K1SG96_9PSEU</name>
<evidence type="ECO:0000313" key="2">
    <source>
        <dbReference type="EMBL" id="SFW83393.1"/>
    </source>
</evidence>
<sequence length="145" mass="15952">MTASIELPTGYQHPAVPALLEYLRDVTAELGIGLESCTLDHDTPMSAYVALDTRLPHYPDRDVALLWDEERGWSAAIETHSGEDLIVLRYLGGPTVAPSPHRVARFVRALHEDDHTIGRPDPARLRTAGDADELAALLRRPAAVR</sequence>
<dbReference type="STRING" id="546364.SAMN04489730_5636"/>
<protein>
    <recommendedName>
        <fullName evidence="1">DUF6292 domain-containing protein</fullName>
    </recommendedName>
</protein>
<accession>A0A1K1SG96</accession>
<organism evidence="2 3">
    <name type="scientific">Amycolatopsis australiensis</name>
    <dbReference type="NCBI Taxonomy" id="546364"/>
    <lineage>
        <taxon>Bacteria</taxon>
        <taxon>Bacillati</taxon>
        <taxon>Actinomycetota</taxon>
        <taxon>Actinomycetes</taxon>
        <taxon>Pseudonocardiales</taxon>
        <taxon>Pseudonocardiaceae</taxon>
        <taxon>Amycolatopsis</taxon>
    </lineage>
</organism>
<dbReference type="Pfam" id="PF19809">
    <property type="entry name" value="DUF6292"/>
    <property type="match status" value="1"/>
</dbReference>
<proteinExistence type="predicted"/>
<dbReference type="RefSeq" id="WP_072479087.1">
    <property type="nucleotide sequence ID" value="NZ_FPJG01000006.1"/>
</dbReference>
<dbReference type="Proteomes" id="UP000182740">
    <property type="component" value="Unassembled WGS sequence"/>
</dbReference>
<keyword evidence="3" id="KW-1185">Reference proteome</keyword>